<keyword evidence="3" id="KW-1185">Reference proteome</keyword>
<dbReference type="EMBL" id="PDLM01000007">
    <property type="protein sequence ID" value="RDW72828.1"/>
    <property type="molecule type" value="Genomic_DNA"/>
</dbReference>
<accession>A0A3D8RFW2</accession>
<keyword evidence="1" id="KW-1133">Transmembrane helix</keyword>
<keyword evidence="1" id="KW-0812">Transmembrane</keyword>
<name>A0A3D8RFW2_9HELO</name>
<evidence type="ECO:0000256" key="1">
    <source>
        <dbReference type="SAM" id="Phobius"/>
    </source>
</evidence>
<comment type="caution">
    <text evidence="2">The sequence shown here is derived from an EMBL/GenBank/DDBJ whole genome shotgun (WGS) entry which is preliminary data.</text>
</comment>
<feature type="transmembrane region" description="Helical" evidence="1">
    <location>
        <begin position="48"/>
        <end position="69"/>
    </location>
</feature>
<keyword evidence="1" id="KW-0472">Membrane</keyword>
<sequence length="207" mass="23425">MNTFRSYFMRNGEKYTPVHDDAVATDNDTPCIHCSQVTHSKERNPMKLWTHVGIVLVLAIILSVSMTFGRGTRCDLEERARLPFTDAFGEVPTRSKEFVEDHRYIHSDPYDGTWDIGAENASAKRPWTVWDDIYSGSWIEVPRPRTYGLPKGAPLLKGSLSSRTDEIEAYVPSILHQIHCMNGQIIRKELWAGARSTSVVTGQLSEN</sequence>
<reference evidence="2 3" key="1">
    <citation type="journal article" date="2018" name="IMA Fungus">
        <title>IMA Genome-F 9: Draft genome sequence of Annulohypoxylon stygium, Aspergillus mulundensis, Berkeleyomyces basicola (syn. Thielaviopsis basicola), Ceratocystis smalleyi, two Cercospora beticola strains, Coleophoma cylindrospora, Fusarium fracticaudum, Phialophora cf. hyalina, and Morchella septimelata.</title>
        <authorList>
            <person name="Wingfield B.D."/>
            <person name="Bills G.F."/>
            <person name="Dong Y."/>
            <person name="Huang W."/>
            <person name="Nel W.J."/>
            <person name="Swalarsk-Parry B.S."/>
            <person name="Vaghefi N."/>
            <person name="Wilken P.M."/>
            <person name="An Z."/>
            <person name="de Beer Z.W."/>
            <person name="De Vos L."/>
            <person name="Chen L."/>
            <person name="Duong T.A."/>
            <person name="Gao Y."/>
            <person name="Hammerbacher A."/>
            <person name="Kikkert J.R."/>
            <person name="Li Y."/>
            <person name="Li H."/>
            <person name="Li K."/>
            <person name="Li Q."/>
            <person name="Liu X."/>
            <person name="Ma X."/>
            <person name="Naidoo K."/>
            <person name="Pethybridge S.J."/>
            <person name="Sun J."/>
            <person name="Steenkamp E.T."/>
            <person name="van der Nest M.A."/>
            <person name="van Wyk S."/>
            <person name="Wingfield M.J."/>
            <person name="Xiong C."/>
            <person name="Yue Q."/>
            <person name="Zhang X."/>
        </authorList>
    </citation>
    <scope>NUCLEOTIDE SEQUENCE [LARGE SCALE GENOMIC DNA]</scope>
    <source>
        <strain evidence="2 3">BP6252</strain>
    </source>
</reference>
<evidence type="ECO:0000313" key="2">
    <source>
        <dbReference type="EMBL" id="RDW72828.1"/>
    </source>
</evidence>
<gene>
    <name evidence="2" type="ORF">BP6252_06735</name>
</gene>
<dbReference type="OrthoDB" id="3687641at2759"/>
<protein>
    <submittedName>
        <fullName evidence="2">Uncharacterized protein</fullName>
    </submittedName>
</protein>
<organism evidence="2 3">
    <name type="scientific">Coleophoma cylindrospora</name>
    <dbReference type="NCBI Taxonomy" id="1849047"/>
    <lineage>
        <taxon>Eukaryota</taxon>
        <taxon>Fungi</taxon>
        <taxon>Dikarya</taxon>
        <taxon>Ascomycota</taxon>
        <taxon>Pezizomycotina</taxon>
        <taxon>Leotiomycetes</taxon>
        <taxon>Helotiales</taxon>
        <taxon>Dermateaceae</taxon>
        <taxon>Coleophoma</taxon>
    </lineage>
</organism>
<dbReference type="AlphaFoldDB" id="A0A3D8RFW2"/>
<evidence type="ECO:0000313" key="3">
    <source>
        <dbReference type="Proteomes" id="UP000256645"/>
    </source>
</evidence>
<dbReference type="Proteomes" id="UP000256645">
    <property type="component" value="Unassembled WGS sequence"/>
</dbReference>
<proteinExistence type="predicted"/>